<feature type="compositionally biased region" description="Acidic residues" evidence="1">
    <location>
        <begin position="11"/>
        <end position="24"/>
    </location>
</feature>
<protein>
    <submittedName>
        <fullName evidence="2">Uncharacterized protein</fullName>
    </submittedName>
</protein>
<reference evidence="2" key="1">
    <citation type="submission" date="2018-04" db="EMBL/GenBank/DDBJ databases">
        <title>WGS assembly of Panicum hallii.</title>
        <authorList>
            <person name="Lovell J."/>
            <person name="Jenkins J."/>
            <person name="Lowry D."/>
            <person name="Mamidi S."/>
            <person name="Sreedasyam A."/>
            <person name="Weng X."/>
            <person name="Barry K."/>
            <person name="Bonette J."/>
            <person name="Campitelli B."/>
            <person name="Daum C."/>
            <person name="Gordon S."/>
            <person name="Gould B."/>
            <person name="Lipzen A."/>
            <person name="Macqueen A."/>
            <person name="Palacio-Mejia J."/>
            <person name="Plott C."/>
            <person name="Shakirov E."/>
            <person name="Shu S."/>
            <person name="Yoshinaga Y."/>
            <person name="Zane M."/>
            <person name="Rokhsar D."/>
            <person name="Grimwood J."/>
            <person name="Schmutz J."/>
            <person name="Juenger T."/>
        </authorList>
    </citation>
    <scope>NUCLEOTIDE SEQUENCE [LARGE SCALE GENOMIC DNA]</scope>
    <source>
        <strain evidence="2">FIL2</strain>
    </source>
</reference>
<sequence>MLQQIHPEYDIPVEEQEDGPEPMNEDGSPFCFLAIAPVVLFGKNAPPPSKSIMRIQPGTAKLTPKRKRLLEAVAPRARAKTRKILVRKVRKEATPSSPVPSSPVVAQPAVVEVSSEEEPPCQKGSSSGAPEDVNAPIRALITLRDPGATALEDPSASAVVPAASPSPQAPIVSSPPAGPCLKGPSTASATADSPAREVRPTKPIAISSAIPLVEPTVAPSAVASSSEGAVQAASAATNLDLSELLAFDPATIGSTILEAADSSSGLTSTIDRLLRVKELLLGPISALIQDSSAVK</sequence>
<feature type="region of interest" description="Disordered" evidence="1">
    <location>
        <begin position="1"/>
        <end position="27"/>
    </location>
</feature>
<feature type="compositionally biased region" description="Low complexity" evidence="1">
    <location>
        <begin position="102"/>
        <end position="113"/>
    </location>
</feature>
<dbReference type="Gramene" id="PUV26738">
    <property type="protein sequence ID" value="PUV26738"/>
    <property type="gene ID" value="PAHAL_J025400"/>
</dbReference>
<dbReference type="EMBL" id="KZ794463">
    <property type="protein sequence ID" value="PUV26738.1"/>
    <property type="molecule type" value="Genomic_DNA"/>
</dbReference>
<organism evidence="2">
    <name type="scientific">Panicum hallii</name>
    <dbReference type="NCBI Taxonomy" id="206008"/>
    <lineage>
        <taxon>Eukaryota</taxon>
        <taxon>Viridiplantae</taxon>
        <taxon>Streptophyta</taxon>
        <taxon>Embryophyta</taxon>
        <taxon>Tracheophyta</taxon>
        <taxon>Spermatophyta</taxon>
        <taxon>Magnoliopsida</taxon>
        <taxon>Liliopsida</taxon>
        <taxon>Poales</taxon>
        <taxon>Poaceae</taxon>
        <taxon>PACMAD clade</taxon>
        <taxon>Panicoideae</taxon>
        <taxon>Panicodae</taxon>
        <taxon>Paniceae</taxon>
        <taxon>Panicinae</taxon>
        <taxon>Panicum</taxon>
        <taxon>Panicum sect. Panicum</taxon>
    </lineage>
</organism>
<dbReference type="AlphaFoldDB" id="A0A2T7A9V1"/>
<feature type="region of interest" description="Disordered" evidence="1">
    <location>
        <begin position="88"/>
        <end position="132"/>
    </location>
</feature>
<accession>A0A2T7A9V1</accession>
<evidence type="ECO:0000313" key="2">
    <source>
        <dbReference type="EMBL" id="PUV26738.1"/>
    </source>
</evidence>
<proteinExistence type="predicted"/>
<gene>
    <name evidence="2" type="ORF">PAHAL_J025400</name>
</gene>
<evidence type="ECO:0000256" key="1">
    <source>
        <dbReference type="SAM" id="MobiDB-lite"/>
    </source>
</evidence>
<feature type="region of interest" description="Disordered" evidence="1">
    <location>
        <begin position="159"/>
        <end position="198"/>
    </location>
</feature>
<name>A0A2T7A9V1_9POAL</name>
<feature type="compositionally biased region" description="Low complexity" evidence="1">
    <location>
        <begin position="159"/>
        <end position="175"/>
    </location>
</feature>
<feature type="compositionally biased region" description="Low complexity" evidence="1">
    <location>
        <begin position="184"/>
        <end position="193"/>
    </location>
</feature>
<dbReference type="Proteomes" id="UP000243499">
    <property type="component" value="Unassembled WGS sequence"/>
</dbReference>